<dbReference type="Gene3D" id="3.40.50.720">
    <property type="entry name" value="NAD(P)-binding Rossmann-like Domain"/>
    <property type="match status" value="2"/>
</dbReference>
<dbReference type="SMART" id="SM01002">
    <property type="entry name" value="AlaDh_PNT_C"/>
    <property type="match status" value="1"/>
</dbReference>
<dbReference type="AlphaFoldDB" id="X1FVC1"/>
<evidence type="ECO:0000259" key="1">
    <source>
        <dbReference type="SMART" id="SM01002"/>
    </source>
</evidence>
<proteinExistence type="predicted"/>
<protein>
    <recommendedName>
        <fullName evidence="1">Alanine dehydrogenase/pyridine nucleotide transhydrogenase NAD(H)-binding domain-containing protein</fullName>
    </recommendedName>
</protein>
<dbReference type="GO" id="GO:0006524">
    <property type="term" value="P:alanine catabolic process"/>
    <property type="evidence" value="ECO:0007669"/>
    <property type="project" value="TreeGrafter"/>
</dbReference>
<dbReference type="PROSITE" id="PS00837">
    <property type="entry name" value="ALADH_PNT_2"/>
    <property type="match status" value="1"/>
</dbReference>
<feature type="non-terminal residue" evidence="2">
    <location>
        <position position="1"/>
    </location>
</feature>
<organism evidence="2">
    <name type="scientific">marine sediment metagenome</name>
    <dbReference type="NCBI Taxonomy" id="412755"/>
    <lineage>
        <taxon>unclassified sequences</taxon>
        <taxon>metagenomes</taxon>
        <taxon>ecological metagenomes</taxon>
    </lineage>
</organism>
<dbReference type="PANTHER" id="PTHR42795:SF1">
    <property type="entry name" value="ALANINE DEHYDROGENASE"/>
    <property type="match status" value="1"/>
</dbReference>
<dbReference type="InterPro" id="IPR036291">
    <property type="entry name" value="NAD(P)-bd_dom_sf"/>
</dbReference>
<evidence type="ECO:0000313" key="2">
    <source>
        <dbReference type="EMBL" id="GAH49591.1"/>
    </source>
</evidence>
<dbReference type="GO" id="GO:0000286">
    <property type="term" value="F:alanine dehydrogenase activity"/>
    <property type="evidence" value="ECO:0007669"/>
    <property type="project" value="TreeGrafter"/>
</dbReference>
<name>X1FVC1_9ZZZZ</name>
<dbReference type="PANTHER" id="PTHR42795">
    <property type="entry name" value="ALANINE DEHYDROGENASE"/>
    <property type="match status" value="1"/>
</dbReference>
<sequence>GSGVLLGGSSGVHPGYVVVLGGGTAGKNAALVAAGLGAQVIILEKNNKTIRDLNDILPKEITVIKSNLKNLREYVKLADLLIGTVLIPNAKAPRIISREMVKSMRSGSVIVDISIDQGGCIETSRPTSHDNPTFIEEGITHYCVTNMPGAYPRTATEALSENLFPYLVDLISDEDIIKVLKNNAPLRKSVNTFKGHVVLKPVADEFGYPYKPIEELL</sequence>
<dbReference type="GO" id="GO:0005886">
    <property type="term" value="C:plasma membrane"/>
    <property type="evidence" value="ECO:0007669"/>
    <property type="project" value="TreeGrafter"/>
</dbReference>
<dbReference type="SUPFAM" id="SSF51735">
    <property type="entry name" value="NAD(P)-binding Rossmann-fold domains"/>
    <property type="match status" value="1"/>
</dbReference>
<dbReference type="InterPro" id="IPR007698">
    <property type="entry name" value="AlaDH/PNT_NAD(H)-bd"/>
</dbReference>
<dbReference type="InterPro" id="IPR008143">
    <property type="entry name" value="Ala_DH/PNT_CS2"/>
</dbReference>
<feature type="domain" description="Alanine dehydrogenase/pyridine nucleotide transhydrogenase NAD(H)-binding" evidence="1">
    <location>
        <begin position="1"/>
        <end position="143"/>
    </location>
</feature>
<accession>X1FVC1</accession>
<gene>
    <name evidence="2" type="ORF">S03H2_39547</name>
</gene>
<comment type="caution">
    <text evidence="2">The sequence shown here is derived from an EMBL/GenBank/DDBJ whole genome shotgun (WGS) entry which is preliminary data.</text>
</comment>
<reference evidence="2" key="1">
    <citation type="journal article" date="2014" name="Front. Microbiol.">
        <title>High frequency of phylogenetically diverse reductive dehalogenase-homologous genes in deep subseafloor sedimentary metagenomes.</title>
        <authorList>
            <person name="Kawai M."/>
            <person name="Futagami T."/>
            <person name="Toyoda A."/>
            <person name="Takaki Y."/>
            <person name="Nishi S."/>
            <person name="Hori S."/>
            <person name="Arai W."/>
            <person name="Tsubouchi T."/>
            <person name="Morono Y."/>
            <person name="Uchiyama I."/>
            <person name="Ito T."/>
            <person name="Fujiyama A."/>
            <person name="Inagaki F."/>
            <person name="Takami H."/>
        </authorList>
    </citation>
    <scope>NUCLEOTIDE SEQUENCE</scope>
    <source>
        <strain evidence="2">Expedition CK06-06</strain>
    </source>
</reference>
<dbReference type="EMBL" id="BARU01024461">
    <property type="protein sequence ID" value="GAH49591.1"/>
    <property type="molecule type" value="Genomic_DNA"/>
</dbReference>
<dbReference type="Pfam" id="PF01262">
    <property type="entry name" value="AlaDh_PNT_C"/>
    <property type="match status" value="1"/>
</dbReference>